<feature type="transmembrane region" description="Helical" evidence="1">
    <location>
        <begin position="37"/>
        <end position="56"/>
    </location>
</feature>
<keyword evidence="3" id="KW-1185">Reference proteome</keyword>
<evidence type="ECO:0000313" key="3">
    <source>
        <dbReference type="Proteomes" id="UP001330749"/>
    </source>
</evidence>
<keyword evidence="1" id="KW-1133">Transmembrane helix</keyword>
<proteinExistence type="predicted"/>
<sequence>MSLLAILKSINLMLRFLLELVSLFFMGYWGYKTGNGPVQWVLAIGAPLIMAVIWGAMGDPKAAIQLSAPLHLVLEIIVFGLPVLLFGEVGKTEIAWIFGCLLVVNRILMYIWKQ</sequence>
<feature type="transmembrane region" description="Helical" evidence="1">
    <location>
        <begin position="93"/>
        <end position="112"/>
    </location>
</feature>
<name>A0ABU6N950_9BACI</name>
<protein>
    <submittedName>
        <fullName evidence="2">YrdB family protein</fullName>
    </submittedName>
</protein>
<dbReference type="Pfam" id="PF10823">
    <property type="entry name" value="DUF2568"/>
    <property type="match status" value="1"/>
</dbReference>
<dbReference type="InterPro" id="IPR021214">
    <property type="entry name" value="DUF2568"/>
</dbReference>
<feature type="transmembrane region" description="Helical" evidence="1">
    <location>
        <begin position="68"/>
        <end position="87"/>
    </location>
</feature>
<accession>A0ABU6N950</accession>
<gene>
    <name evidence="2" type="ORF">P4447_04545</name>
</gene>
<dbReference type="RefSeq" id="WP_327966705.1">
    <property type="nucleotide sequence ID" value="NZ_JARMQG010000047.1"/>
</dbReference>
<keyword evidence="1" id="KW-0812">Transmembrane</keyword>
<dbReference type="Proteomes" id="UP001330749">
    <property type="component" value="Unassembled WGS sequence"/>
</dbReference>
<comment type="caution">
    <text evidence="2">The sequence shown here is derived from an EMBL/GenBank/DDBJ whole genome shotgun (WGS) entry which is preliminary data.</text>
</comment>
<evidence type="ECO:0000256" key="1">
    <source>
        <dbReference type="SAM" id="Phobius"/>
    </source>
</evidence>
<feature type="transmembrane region" description="Helical" evidence="1">
    <location>
        <begin position="12"/>
        <end position="31"/>
    </location>
</feature>
<organism evidence="2 3">
    <name type="scientific">Bacillus xiapuensis</name>
    <dbReference type="NCBI Taxonomy" id="2014075"/>
    <lineage>
        <taxon>Bacteria</taxon>
        <taxon>Bacillati</taxon>
        <taxon>Bacillota</taxon>
        <taxon>Bacilli</taxon>
        <taxon>Bacillales</taxon>
        <taxon>Bacillaceae</taxon>
        <taxon>Bacillus</taxon>
    </lineage>
</organism>
<reference evidence="2 3" key="1">
    <citation type="submission" date="2023-03" db="EMBL/GenBank/DDBJ databases">
        <title>Bacillus Genome Sequencing.</title>
        <authorList>
            <person name="Dunlap C."/>
        </authorList>
    </citation>
    <scope>NUCLEOTIDE SEQUENCE [LARGE SCALE GENOMIC DNA]</scope>
    <source>
        <strain evidence="2 3">B-14544</strain>
    </source>
</reference>
<keyword evidence="1" id="KW-0472">Membrane</keyword>
<evidence type="ECO:0000313" key="2">
    <source>
        <dbReference type="EMBL" id="MED3561783.1"/>
    </source>
</evidence>
<dbReference type="EMBL" id="JARMQG010000047">
    <property type="protein sequence ID" value="MED3561783.1"/>
    <property type="molecule type" value="Genomic_DNA"/>
</dbReference>